<dbReference type="Gene3D" id="3.40.50.300">
    <property type="entry name" value="P-loop containing nucleotide triphosphate hydrolases"/>
    <property type="match status" value="1"/>
</dbReference>
<gene>
    <name evidence="6" type="ORF">PLEOSDRAFT_1112991</name>
</gene>
<dbReference type="InterPro" id="IPR003130">
    <property type="entry name" value="GED"/>
</dbReference>
<organism evidence="6 7">
    <name type="scientific">Pleurotus ostreatus (strain PC15)</name>
    <name type="common">Oyster mushroom</name>
    <dbReference type="NCBI Taxonomy" id="1137138"/>
    <lineage>
        <taxon>Eukaryota</taxon>
        <taxon>Fungi</taxon>
        <taxon>Dikarya</taxon>
        <taxon>Basidiomycota</taxon>
        <taxon>Agaricomycotina</taxon>
        <taxon>Agaricomycetes</taxon>
        <taxon>Agaricomycetidae</taxon>
        <taxon>Agaricales</taxon>
        <taxon>Pleurotineae</taxon>
        <taxon>Pleurotaceae</taxon>
        <taxon>Pleurotus</taxon>
    </lineage>
</organism>
<dbReference type="Proteomes" id="UP000027073">
    <property type="component" value="Unassembled WGS sequence"/>
</dbReference>
<dbReference type="GO" id="GO:0003924">
    <property type="term" value="F:GTPase activity"/>
    <property type="evidence" value="ECO:0007669"/>
    <property type="project" value="InterPro"/>
</dbReference>
<dbReference type="InterPro" id="IPR030381">
    <property type="entry name" value="G_DYNAMIN_dom"/>
</dbReference>
<protein>
    <recommendedName>
        <fullName evidence="8">GED domain-containing protein</fullName>
    </recommendedName>
</protein>
<dbReference type="InterPro" id="IPR000375">
    <property type="entry name" value="Dynamin_stalk"/>
</dbReference>
<dbReference type="PROSITE" id="PS51388">
    <property type="entry name" value="GED"/>
    <property type="match status" value="1"/>
</dbReference>
<dbReference type="PANTHER" id="PTHR11566">
    <property type="entry name" value="DYNAMIN"/>
    <property type="match status" value="1"/>
</dbReference>
<evidence type="ECO:0000256" key="2">
    <source>
        <dbReference type="ARBA" id="ARBA00023134"/>
    </source>
</evidence>
<dbReference type="Pfam" id="PF02212">
    <property type="entry name" value="GED"/>
    <property type="match status" value="1"/>
</dbReference>
<keyword evidence="2" id="KW-0342">GTP-binding</keyword>
<dbReference type="InParanoid" id="A0A067NXU1"/>
<dbReference type="PRINTS" id="PR00195">
    <property type="entry name" value="DYNAMIN"/>
</dbReference>
<dbReference type="AlphaFoldDB" id="A0A067NXU1"/>
<dbReference type="CDD" id="cd08771">
    <property type="entry name" value="DLP_1"/>
    <property type="match status" value="1"/>
</dbReference>
<dbReference type="InterPro" id="IPR020850">
    <property type="entry name" value="GED_dom"/>
</dbReference>
<feature type="domain" description="Dynamin-type G" evidence="5">
    <location>
        <begin position="62"/>
        <end position="369"/>
    </location>
</feature>
<dbReference type="InterPro" id="IPR022812">
    <property type="entry name" value="Dynamin"/>
</dbReference>
<evidence type="ECO:0000256" key="1">
    <source>
        <dbReference type="ARBA" id="ARBA00022741"/>
    </source>
</evidence>
<dbReference type="Pfam" id="PF00350">
    <property type="entry name" value="Dynamin_N"/>
    <property type="match status" value="1"/>
</dbReference>
<dbReference type="OrthoDB" id="5061070at2759"/>
<dbReference type="VEuPathDB" id="FungiDB:PLEOSDRAFT_1112991"/>
<dbReference type="HOGENOM" id="CLU_008964_4_1_1"/>
<evidence type="ECO:0000313" key="7">
    <source>
        <dbReference type="Proteomes" id="UP000027073"/>
    </source>
</evidence>
<evidence type="ECO:0000259" key="4">
    <source>
        <dbReference type="PROSITE" id="PS51388"/>
    </source>
</evidence>
<evidence type="ECO:0000256" key="3">
    <source>
        <dbReference type="SAM" id="MobiDB-lite"/>
    </source>
</evidence>
<dbReference type="InterPro" id="IPR045063">
    <property type="entry name" value="Dynamin_N"/>
</dbReference>
<dbReference type="Gene3D" id="1.20.120.1240">
    <property type="entry name" value="Dynamin, middle domain"/>
    <property type="match status" value="1"/>
</dbReference>
<dbReference type="Pfam" id="PF01031">
    <property type="entry name" value="Dynamin_M"/>
    <property type="match status" value="1"/>
</dbReference>
<keyword evidence="1" id="KW-0547">Nucleotide-binding</keyword>
<accession>A0A067NXU1</accession>
<sequence length="780" mass="86736">MIKPKASTTNNGSPASAFPVANPTLPSPIDDGVGLANVHLNQSRRRLLDLLNKLYNTGVQADVDIPQIAVIGSQSAGKSSLIESISGITLPRAAGTCTRCPTECKLSSSSSDWTCIVTLRFTTDVNGQTLGQPRTIVFGPAITDKSNVEERIRRAQRAILNPGTSYQIFLDGDDEDLPKSELTFSTNCVTLQISGPGVADLSFCDLPGLIASVGAGGNNNDIQLVESLVTSYISKPSCVILLTVACETDFENQGAHQLAKKHDPHGKRTIGVLTKPDRIPTGEEGRWLRFIQNEIEPLENNWFCVKQPSSNDLKQGVTWANARQRENEFFSMTAPWCNLESMYQKYLRTGNLVERASSILSDLISRRLPVIQEELQKALRKTEEALAAMPKEPSADAFSEVMALLHTFATDVSFHVDGVPNEDGLLQSIRPHQMQFRMAIRSTAPQFVPLEKRVTQDFTMTRPKFLDQEEGTDADATDEDSLVEHIFIDEVMARAQKARARELPDNYPFVVRAKYVSSITEKWHSPAQILCNQMYNVLFKYMKELIHKHFASFGQGNLEQRVGVILQNHIQAACHRAEERIKWLISLEARPFTLNEHYLSEYKDKFLSFYKAVRQSQRNPELLASINDHLTNPPKAAVYNRSGHVVTDAVQPNGIAKILSGLAEVGILGVKPEDIPKLLPSDTMEPAMTIMAEVRAYFQVAYKRFVDNIPLAIDQELILGLEQDILPTLYSGLGLNGPDGMRICQELTQESPQVAGKREELKKRWERLSAASRELLSIGL</sequence>
<proteinExistence type="predicted"/>
<dbReference type="GO" id="GO:0016020">
    <property type="term" value="C:membrane"/>
    <property type="evidence" value="ECO:0007669"/>
    <property type="project" value="TreeGrafter"/>
</dbReference>
<name>A0A067NXU1_PLEO1</name>
<dbReference type="EMBL" id="KL198008">
    <property type="protein sequence ID" value="KDQ28431.1"/>
    <property type="molecule type" value="Genomic_DNA"/>
</dbReference>
<dbReference type="GO" id="GO:0005737">
    <property type="term" value="C:cytoplasm"/>
    <property type="evidence" value="ECO:0007669"/>
    <property type="project" value="TreeGrafter"/>
</dbReference>
<evidence type="ECO:0000313" key="6">
    <source>
        <dbReference type="EMBL" id="KDQ28431.1"/>
    </source>
</evidence>
<evidence type="ECO:0008006" key="8">
    <source>
        <dbReference type="Google" id="ProtNLM"/>
    </source>
</evidence>
<feature type="compositionally biased region" description="Polar residues" evidence="3">
    <location>
        <begin position="1"/>
        <end position="14"/>
    </location>
</feature>
<feature type="domain" description="GED" evidence="4">
    <location>
        <begin position="687"/>
        <end position="780"/>
    </location>
</feature>
<dbReference type="GO" id="GO:0008017">
    <property type="term" value="F:microtubule binding"/>
    <property type="evidence" value="ECO:0007669"/>
    <property type="project" value="TreeGrafter"/>
</dbReference>
<feature type="region of interest" description="Disordered" evidence="3">
    <location>
        <begin position="1"/>
        <end position="23"/>
    </location>
</feature>
<reference evidence="7" key="1">
    <citation type="journal article" date="2014" name="Proc. Natl. Acad. Sci. U.S.A.">
        <title>Extensive sampling of basidiomycete genomes demonstrates inadequacy of the white-rot/brown-rot paradigm for wood decay fungi.</title>
        <authorList>
            <person name="Riley R."/>
            <person name="Salamov A.A."/>
            <person name="Brown D.W."/>
            <person name="Nagy L.G."/>
            <person name="Floudas D."/>
            <person name="Held B.W."/>
            <person name="Levasseur A."/>
            <person name="Lombard V."/>
            <person name="Morin E."/>
            <person name="Otillar R."/>
            <person name="Lindquist E.A."/>
            <person name="Sun H."/>
            <person name="LaButti K.M."/>
            <person name="Schmutz J."/>
            <person name="Jabbour D."/>
            <person name="Luo H."/>
            <person name="Baker S.E."/>
            <person name="Pisabarro A.G."/>
            <person name="Walton J.D."/>
            <person name="Blanchette R.A."/>
            <person name="Henrissat B."/>
            <person name="Martin F."/>
            <person name="Cullen D."/>
            <person name="Hibbett D.S."/>
            <person name="Grigoriev I.V."/>
        </authorList>
    </citation>
    <scope>NUCLEOTIDE SEQUENCE [LARGE SCALE GENOMIC DNA]</scope>
    <source>
        <strain evidence="7">PC15</strain>
    </source>
</reference>
<dbReference type="SUPFAM" id="SSF52540">
    <property type="entry name" value="P-loop containing nucleoside triphosphate hydrolases"/>
    <property type="match status" value="1"/>
</dbReference>
<evidence type="ECO:0000259" key="5">
    <source>
        <dbReference type="PROSITE" id="PS51718"/>
    </source>
</evidence>
<dbReference type="GO" id="GO:0005874">
    <property type="term" value="C:microtubule"/>
    <property type="evidence" value="ECO:0007669"/>
    <property type="project" value="TreeGrafter"/>
</dbReference>
<dbReference type="GO" id="GO:0005525">
    <property type="term" value="F:GTP binding"/>
    <property type="evidence" value="ECO:0007669"/>
    <property type="project" value="InterPro"/>
</dbReference>
<dbReference type="SMART" id="SM00053">
    <property type="entry name" value="DYNc"/>
    <property type="match status" value="1"/>
</dbReference>
<dbReference type="STRING" id="1137138.A0A067NXU1"/>
<dbReference type="InterPro" id="IPR001401">
    <property type="entry name" value="Dynamin_GTPase"/>
</dbReference>
<dbReference type="PROSITE" id="PS51718">
    <property type="entry name" value="G_DYNAMIN_2"/>
    <property type="match status" value="1"/>
</dbReference>
<dbReference type="InterPro" id="IPR027417">
    <property type="entry name" value="P-loop_NTPase"/>
</dbReference>